<organism evidence="8 10">
    <name type="scientific">Ferroacidibacillus organovorans</name>
    <dbReference type="NCBI Taxonomy" id="1765683"/>
    <lineage>
        <taxon>Bacteria</taxon>
        <taxon>Bacillati</taxon>
        <taxon>Bacillota</taxon>
        <taxon>Bacilli</taxon>
        <taxon>Bacillales</taxon>
        <taxon>Alicyclobacillaceae</taxon>
        <taxon>Ferroacidibacillus</taxon>
    </lineage>
</organism>
<feature type="transmembrane region" description="Helical" evidence="7">
    <location>
        <begin position="73"/>
        <end position="94"/>
    </location>
</feature>
<comment type="subcellular location">
    <subcellularLocation>
        <location evidence="1">Cell membrane</location>
        <topology evidence="1">Multi-pass membrane protein</topology>
    </subcellularLocation>
</comment>
<dbReference type="PANTHER" id="PTHR36835">
    <property type="entry name" value="CYTOCHROME BO(3) UBIQUINOL OXIDASE SUBUNIT 4"/>
    <property type="match status" value="1"/>
</dbReference>
<dbReference type="AlphaFoldDB" id="A0A162S3K6"/>
<dbReference type="EMBL" id="MWPS01000027">
    <property type="protein sequence ID" value="OPG15514.1"/>
    <property type="molecule type" value="Genomic_DNA"/>
</dbReference>
<dbReference type="InterPro" id="IPR050968">
    <property type="entry name" value="Cytochrome_c_oxidase_bac_sub4"/>
</dbReference>
<feature type="transmembrane region" description="Helical" evidence="7">
    <location>
        <begin position="12"/>
        <end position="31"/>
    </location>
</feature>
<dbReference type="InterPro" id="IPR005171">
    <property type="entry name" value="Cyt_c_oxidase_su4_prok"/>
</dbReference>
<keyword evidence="11" id="KW-1185">Reference proteome</keyword>
<evidence type="ECO:0000256" key="5">
    <source>
        <dbReference type="ARBA" id="ARBA00022989"/>
    </source>
</evidence>
<dbReference type="Proteomes" id="UP000077421">
    <property type="component" value="Unassembled WGS sequence"/>
</dbReference>
<evidence type="ECO:0000256" key="3">
    <source>
        <dbReference type="ARBA" id="ARBA00022475"/>
    </source>
</evidence>
<comment type="similarity">
    <text evidence="2">Belongs to the cytochrome c oxidase bacterial subunit 4 family.</text>
</comment>
<dbReference type="GO" id="GO:0009486">
    <property type="term" value="F:cytochrome bo3 ubiquinol oxidase activity"/>
    <property type="evidence" value="ECO:0007669"/>
    <property type="project" value="TreeGrafter"/>
</dbReference>
<feature type="transmembrane region" description="Helical" evidence="7">
    <location>
        <begin position="37"/>
        <end position="61"/>
    </location>
</feature>
<evidence type="ECO:0000256" key="4">
    <source>
        <dbReference type="ARBA" id="ARBA00022692"/>
    </source>
</evidence>
<accession>A0A162S3K6</accession>
<dbReference type="GO" id="GO:0015078">
    <property type="term" value="F:proton transmembrane transporter activity"/>
    <property type="evidence" value="ECO:0007669"/>
    <property type="project" value="TreeGrafter"/>
</dbReference>
<evidence type="ECO:0000313" key="11">
    <source>
        <dbReference type="Proteomes" id="UP000190229"/>
    </source>
</evidence>
<evidence type="ECO:0000313" key="8">
    <source>
        <dbReference type="EMBL" id="OAG94541.1"/>
    </source>
</evidence>
<evidence type="ECO:0000256" key="6">
    <source>
        <dbReference type="ARBA" id="ARBA00023136"/>
    </source>
</evidence>
<reference evidence="9 11" key="2">
    <citation type="submission" date="2017-02" db="EMBL/GenBank/DDBJ databases">
        <title>Draft genome of Acidibacillus ferrooxidans Huett2.</title>
        <authorList>
            <person name="Schopf S."/>
        </authorList>
    </citation>
    <scope>NUCLEOTIDE SEQUENCE [LARGE SCALE GENOMIC DNA]</scope>
    <source>
        <strain evidence="9 11">Huett2</strain>
    </source>
</reference>
<dbReference type="RefSeq" id="WP_067562480.1">
    <property type="nucleotide sequence ID" value="NZ_LSUQ01000009.1"/>
</dbReference>
<evidence type="ECO:0000313" key="9">
    <source>
        <dbReference type="EMBL" id="OPG15514.1"/>
    </source>
</evidence>
<reference evidence="8 10" key="1">
    <citation type="submission" date="2016-02" db="EMBL/GenBank/DDBJ databases">
        <title>Draft genome sequence of Acidibacillus ferrooxidans SLC66.</title>
        <authorList>
            <person name="Oliveira G."/>
            <person name="Nancucheo I."/>
            <person name="Dall'Agnol H."/>
            <person name="Johnson B."/>
            <person name="Oliveira R."/>
            <person name="Nunes G.L."/>
            <person name="Tzotzos G."/>
            <person name="Orellana S.C."/>
            <person name="Salim A.C."/>
            <person name="Araujo F.M."/>
        </authorList>
    </citation>
    <scope>NUCLEOTIDE SEQUENCE [LARGE SCALE GENOMIC DNA]</scope>
    <source>
        <strain evidence="8 10">SLC66</strain>
    </source>
</reference>
<sequence length="102" mass="11268">MNTNANRAFPWKHVTGFVLSIALTLLALWMVQAHVMGFTALISVTLLFAALQILVQLFLFMHITDSPGPRYHVIALALGLLFTFTIVAGSIWIMTFGGNQAY</sequence>
<gene>
    <name evidence="8" type="ORF">AYW79_05000</name>
    <name evidence="9" type="ORF">B2M26_10530</name>
</gene>
<dbReference type="GO" id="GO:0015990">
    <property type="term" value="P:electron transport coupled proton transport"/>
    <property type="evidence" value="ECO:0007669"/>
    <property type="project" value="TreeGrafter"/>
</dbReference>
<evidence type="ECO:0000256" key="1">
    <source>
        <dbReference type="ARBA" id="ARBA00004651"/>
    </source>
</evidence>
<keyword evidence="5 7" id="KW-1133">Transmembrane helix</keyword>
<protein>
    <recommendedName>
        <fullName evidence="12">Quinol oxidase subunit 4</fullName>
    </recommendedName>
</protein>
<dbReference type="Proteomes" id="UP000190229">
    <property type="component" value="Unassembled WGS sequence"/>
</dbReference>
<dbReference type="EMBL" id="LSUQ01000009">
    <property type="protein sequence ID" value="OAG94541.1"/>
    <property type="molecule type" value="Genomic_DNA"/>
</dbReference>
<keyword evidence="3" id="KW-1003">Cell membrane</keyword>
<dbReference type="GO" id="GO:0019646">
    <property type="term" value="P:aerobic electron transport chain"/>
    <property type="evidence" value="ECO:0007669"/>
    <property type="project" value="TreeGrafter"/>
</dbReference>
<dbReference type="PANTHER" id="PTHR36835:SF1">
    <property type="entry name" value="CYTOCHROME BO(3) UBIQUINOL OXIDASE SUBUNIT 4"/>
    <property type="match status" value="1"/>
</dbReference>
<dbReference type="OrthoDB" id="2375888at2"/>
<dbReference type="GO" id="GO:0009319">
    <property type="term" value="C:cytochrome o ubiquinol oxidase complex"/>
    <property type="evidence" value="ECO:0007669"/>
    <property type="project" value="TreeGrafter"/>
</dbReference>
<dbReference type="Pfam" id="PF03626">
    <property type="entry name" value="COX4_pro"/>
    <property type="match status" value="1"/>
</dbReference>
<evidence type="ECO:0000256" key="7">
    <source>
        <dbReference type="SAM" id="Phobius"/>
    </source>
</evidence>
<proteinExistence type="inferred from homology"/>
<evidence type="ECO:0000313" key="10">
    <source>
        <dbReference type="Proteomes" id="UP000077421"/>
    </source>
</evidence>
<name>A0A162S3K6_9BACL</name>
<keyword evidence="6 7" id="KW-0472">Membrane</keyword>
<dbReference type="GO" id="GO:0005886">
    <property type="term" value="C:plasma membrane"/>
    <property type="evidence" value="ECO:0007669"/>
    <property type="project" value="UniProtKB-SubCell"/>
</dbReference>
<evidence type="ECO:0008006" key="12">
    <source>
        <dbReference type="Google" id="ProtNLM"/>
    </source>
</evidence>
<keyword evidence="4 7" id="KW-0812">Transmembrane</keyword>
<comment type="caution">
    <text evidence="8">The sequence shown here is derived from an EMBL/GenBank/DDBJ whole genome shotgun (WGS) entry which is preliminary data.</text>
</comment>
<dbReference type="STRING" id="1765683.B2M26_10530"/>
<evidence type="ECO:0000256" key="2">
    <source>
        <dbReference type="ARBA" id="ARBA00008079"/>
    </source>
</evidence>